<gene>
    <name evidence="5" type="ORF">X907_1880</name>
</gene>
<keyword evidence="6" id="KW-1185">Reference proteome</keyword>
<proteinExistence type="inferred from homology"/>
<accession>A0A3T0EAR4</accession>
<dbReference type="Proteomes" id="UP000286954">
    <property type="component" value="Chromosome"/>
</dbReference>
<keyword evidence="3 5" id="KW-0808">Transferase</keyword>
<dbReference type="InterPro" id="IPR001173">
    <property type="entry name" value="Glyco_trans_2-like"/>
</dbReference>
<organism evidence="5 6">
    <name type="scientific">Glycocaulis alkaliphilus</name>
    <dbReference type="NCBI Taxonomy" id="1434191"/>
    <lineage>
        <taxon>Bacteria</taxon>
        <taxon>Pseudomonadati</taxon>
        <taxon>Pseudomonadota</taxon>
        <taxon>Alphaproteobacteria</taxon>
        <taxon>Maricaulales</taxon>
        <taxon>Maricaulaceae</taxon>
        <taxon>Glycocaulis</taxon>
    </lineage>
</organism>
<sequence length="301" mass="32116">MEGCMSAPSLSVLIPFHGDDPSALLDALLAQAGADMEIVLFDDGSPAADVFERLSEHPDVLDGAVRILRSDTNIQRSGARNALAGAAKGEWLLFLDADMELPEGFLARWQTLLESAEFDAAYGGYLVPETKAGQFAVHAALARAGDINNAEARAKRGASAFAGSNMAVRSALMARVRFDESYRGWGWEDVDWAVRAAKTGRLAHIDNPAGHGGLQSVDRLITKFAEGGINYARFLARHPDQASLPGARLARLLAQWRLFAPVQALAPALSRTNALPTRARVLALKAYKAACAAAALKEVAP</sequence>
<evidence type="ECO:0000256" key="3">
    <source>
        <dbReference type="ARBA" id="ARBA00022679"/>
    </source>
</evidence>
<dbReference type="SUPFAM" id="SSF53448">
    <property type="entry name" value="Nucleotide-diphospho-sugar transferases"/>
    <property type="match status" value="1"/>
</dbReference>
<dbReference type="AlphaFoldDB" id="A0A3T0EAR4"/>
<evidence type="ECO:0000256" key="1">
    <source>
        <dbReference type="ARBA" id="ARBA00006739"/>
    </source>
</evidence>
<protein>
    <submittedName>
        <fullName evidence="5">Glycosyl transferase family protein</fullName>
    </submittedName>
</protein>
<keyword evidence="2" id="KW-0328">Glycosyltransferase</keyword>
<evidence type="ECO:0000313" key="6">
    <source>
        <dbReference type="Proteomes" id="UP000286954"/>
    </source>
</evidence>
<evidence type="ECO:0000256" key="2">
    <source>
        <dbReference type="ARBA" id="ARBA00022676"/>
    </source>
</evidence>
<dbReference type="PANTHER" id="PTHR43179:SF12">
    <property type="entry name" value="GALACTOFURANOSYLTRANSFERASE GLFT2"/>
    <property type="match status" value="1"/>
</dbReference>
<name>A0A3T0EAR4_9PROT</name>
<dbReference type="InterPro" id="IPR029044">
    <property type="entry name" value="Nucleotide-diphossugar_trans"/>
</dbReference>
<comment type="similarity">
    <text evidence="1">Belongs to the glycosyltransferase 2 family.</text>
</comment>
<reference evidence="5 6" key="1">
    <citation type="submission" date="2016-12" db="EMBL/GenBank/DDBJ databases">
        <title>The genome of dimorphic prosthecate Glycocaulis alkaliphilus 6b-8t, isolated from crude oil dictates its adaptability in petroleum environments.</title>
        <authorList>
            <person name="Wu X.-L."/>
            <person name="Geng S."/>
        </authorList>
    </citation>
    <scope>NUCLEOTIDE SEQUENCE [LARGE SCALE GENOMIC DNA]</scope>
    <source>
        <strain evidence="5 6">6B-8</strain>
    </source>
</reference>
<dbReference type="PANTHER" id="PTHR43179">
    <property type="entry name" value="RHAMNOSYLTRANSFERASE WBBL"/>
    <property type="match status" value="1"/>
</dbReference>
<dbReference type="EMBL" id="CP018911">
    <property type="protein sequence ID" value="AZU04404.1"/>
    <property type="molecule type" value="Genomic_DNA"/>
</dbReference>
<evidence type="ECO:0000259" key="4">
    <source>
        <dbReference type="Pfam" id="PF00535"/>
    </source>
</evidence>
<dbReference type="GO" id="GO:0016757">
    <property type="term" value="F:glycosyltransferase activity"/>
    <property type="evidence" value="ECO:0007669"/>
    <property type="project" value="UniProtKB-KW"/>
</dbReference>
<dbReference type="Pfam" id="PF00535">
    <property type="entry name" value="Glycos_transf_2"/>
    <property type="match status" value="1"/>
</dbReference>
<feature type="domain" description="Glycosyltransferase 2-like" evidence="4">
    <location>
        <begin position="23"/>
        <end position="139"/>
    </location>
</feature>
<dbReference type="KEGG" id="gak:X907_1880"/>
<evidence type="ECO:0000313" key="5">
    <source>
        <dbReference type="EMBL" id="AZU04404.1"/>
    </source>
</evidence>
<dbReference type="Gene3D" id="3.90.550.10">
    <property type="entry name" value="Spore Coat Polysaccharide Biosynthesis Protein SpsA, Chain A"/>
    <property type="match status" value="1"/>
</dbReference>